<evidence type="ECO:0000256" key="15">
    <source>
        <dbReference type="ARBA" id="ARBA00049902"/>
    </source>
</evidence>
<sequence>MIVNIASPLYGSVQGFRRLDFSLYATVAILISVGIVMVASSSLDFAAERYHDTWFFVRKQITFLAMGLVGGLVILAVPMSVWNKYSGLLLILAFFLLMAVLIPGIGKVVNGSRRWLSLGPFSMQASEIAKFCLIVYFASYLARRNEELRTQWSGFLKLTAVLLIIVLLLLLEPDFGSSVVISATLGCMMFVAGVPLARFLLLAISGVAGLALMAVASPYRWERLVAFMDPWATQFDSGYQLVQSLIAFGRGGWFGVGLGNSLQKLFFLPEAHTDFIFAIFTEEFGFIGAIALIGVFGFFLYRLVILFRRASEQEQFFSSYVVFGIGVMLAMQAFINMGVASGFLPTKGLTLPFISYGGSSLLITCGLMALVFRVNLELNRENQEGKP</sequence>
<dbReference type="RefSeq" id="WP_216063058.1">
    <property type="nucleotide sequence ID" value="NZ_JAHKPP010000008.1"/>
</dbReference>
<keyword evidence="7 16" id="KW-0812">Transmembrane</keyword>
<dbReference type="GO" id="GO:0009252">
    <property type="term" value="P:peptidoglycan biosynthetic process"/>
    <property type="evidence" value="ECO:0007669"/>
    <property type="project" value="UniProtKB-UniRule"/>
</dbReference>
<dbReference type="GO" id="GO:0005886">
    <property type="term" value="C:plasma membrane"/>
    <property type="evidence" value="ECO:0007669"/>
    <property type="project" value="UniProtKB-SubCell"/>
</dbReference>
<dbReference type="GO" id="GO:0043093">
    <property type="term" value="P:FtsZ-dependent cytokinesis"/>
    <property type="evidence" value="ECO:0007669"/>
    <property type="project" value="UniProtKB-UniRule"/>
</dbReference>
<organism evidence="17 18">
    <name type="scientific">Saccharophagus degradans</name>
    <dbReference type="NCBI Taxonomy" id="86304"/>
    <lineage>
        <taxon>Bacteria</taxon>
        <taxon>Pseudomonadati</taxon>
        <taxon>Pseudomonadota</taxon>
        <taxon>Gammaproteobacteria</taxon>
        <taxon>Cellvibrionales</taxon>
        <taxon>Cellvibrionaceae</taxon>
        <taxon>Saccharophagus</taxon>
    </lineage>
</organism>
<protein>
    <recommendedName>
        <fullName evidence="16">Probable peptidoglycan glycosyltransferase FtsW</fullName>
        <shortName evidence="16">PGT</shortName>
        <ecNumber evidence="16">2.4.99.28</ecNumber>
    </recommendedName>
    <alternativeName>
        <fullName evidence="16">Cell division protein FtsW</fullName>
    </alternativeName>
    <alternativeName>
        <fullName evidence="16">Cell wall polymerase</fullName>
    </alternativeName>
    <alternativeName>
        <fullName evidence="16">Peptidoglycan polymerase</fullName>
        <shortName evidence="16">PG polymerase</shortName>
    </alternativeName>
</protein>
<keyword evidence="13 16" id="KW-0961">Cell wall biogenesis/degradation</keyword>
<keyword evidence="4 16" id="KW-0132">Cell division</keyword>
<keyword evidence="9 16" id="KW-0573">Peptidoglycan synthesis</keyword>
<feature type="transmembrane region" description="Helical" evidence="16">
    <location>
        <begin position="284"/>
        <end position="304"/>
    </location>
</feature>
<keyword evidence="11 16" id="KW-0472">Membrane</keyword>
<keyword evidence="5 16" id="KW-0328">Glycosyltransferase</keyword>
<accession>A0AAW7X6Y0</accession>
<evidence type="ECO:0000256" key="8">
    <source>
        <dbReference type="ARBA" id="ARBA00022960"/>
    </source>
</evidence>
<evidence type="ECO:0000256" key="7">
    <source>
        <dbReference type="ARBA" id="ARBA00022692"/>
    </source>
</evidence>
<dbReference type="GO" id="GO:0008360">
    <property type="term" value="P:regulation of cell shape"/>
    <property type="evidence" value="ECO:0007669"/>
    <property type="project" value="UniProtKB-KW"/>
</dbReference>
<dbReference type="GO" id="GO:0015648">
    <property type="term" value="F:lipid-linked peptidoglycan transporter activity"/>
    <property type="evidence" value="ECO:0007669"/>
    <property type="project" value="TreeGrafter"/>
</dbReference>
<comment type="subcellular location">
    <subcellularLocation>
        <location evidence="16">Cell inner membrane</location>
        <topology evidence="16">Multi-pass membrane protein</topology>
    </subcellularLocation>
    <subcellularLocation>
        <location evidence="1">Cell membrane</location>
        <topology evidence="1">Multi-pass membrane protein</topology>
    </subcellularLocation>
    <text evidence="16">Localizes to the division septum.</text>
</comment>
<keyword evidence="6 16" id="KW-0808">Transferase</keyword>
<evidence type="ECO:0000256" key="11">
    <source>
        <dbReference type="ARBA" id="ARBA00023136"/>
    </source>
</evidence>
<dbReference type="Proteomes" id="UP001169760">
    <property type="component" value="Unassembled WGS sequence"/>
</dbReference>
<proteinExistence type="inferred from homology"/>
<dbReference type="HAMAP" id="MF_00913">
    <property type="entry name" value="PGT_FtsW_proteobact"/>
    <property type="match status" value="1"/>
</dbReference>
<keyword evidence="10 16" id="KW-1133">Transmembrane helix</keyword>
<feature type="transmembrane region" description="Helical" evidence="16">
    <location>
        <begin position="21"/>
        <end position="41"/>
    </location>
</feature>
<evidence type="ECO:0000256" key="1">
    <source>
        <dbReference type="ARBA" id="ARBA00004651"/>
    </source>
</evidence>
<dbReference type="GO" id="GO:0071555">
    <property type="term" value="P:cell wall organization"/>
    <property type="evidence" value="ECO:0007669"/>
    <property type="project" value="UniProtKB-KW"/>
</dbReference>
<feature type="transmembrane region" description="Helical" evidence="16">
    <location>
        <begin position="121"/>
        <end position="142"/>
    </location>
</feature>
<feature type="transmembrane region" description="Helical" evidence="16">
    <location>
        <begin position="355"/>
        <end position="376"/>
    </location>
</feature>
<comment type="catalytic activity">
    <reaction evidence="15 16">
        <text>[GlcNAc-(1-&gt;4)-Mur2Ac(oyl-L-Ala-gamma-D-Glu-L-Lys-D-Ala-D-Ala)](n)-di-trans,octa-cis-undecaprenyl diphosphate + beta-D-GlcNAc-(1-&gt;4)-Mur2Ac(oyl-L-Ala-gamma-D-Glu-L-Lys-D-Ala-D-Ala)-di-trans,octa-cis-undecaprenyl diphosphate = [GlcNAc-(1-&gt;4)-Mur2Ac(oyl-L-Ala-gamma-D-Glu-L-Lys-D-Ala-D-Ala)](n+1)-di-trans,octa-cis-undecaprenyl diphosphate + di-trans,octa-cis-undecaprenyl diphosphate + H(+)</text>
        <dbReference type="Rhea" id="RHEA:23708"/>
        <dbReference type="Rhea" id="RHEA-COMP:9602"/>
        <dbReference type="Rhea" id="RHEA-COMP:9603"/>
        <dbReference type="ChEBI" id="CHEBI:15378"/>
        <dbReference type="ChEBI" id="CHEBI:58405"/>
        <dbReference type="ChEBI" id="CHEBI:60033"/>
        <dbReference type="ChEBI" id="CHEBI:78435"/>
        <dbReference type="EC" id="2.4.99.28"/>
    </reaction>
</comment>
<evidence type="ECO:0000313" key="17">
    <source>
        <dbReference type="EMBL" id="MDO6423204.1"/>
    </source>
</evidence>
<evidence type="ECO:0000256" key="13">
    <source>
        <dbReference type="ARBA" id="ARBA00023316"/>
    </source>
</evidence>
<evidence type="ECO:0000313" key="18">
    <source>
        <dbReference type="Proteomes" id="UP001169760"/>
    </source>
</evidence>
<keyword evidence="16" id="KW-0997">Cell inner membrane</keyword>
<dbReference type="InterPro" id="IPR001182">
    <property type="entry name" value="FtsW/RodA"/>
</dbReference>
<evidence type="ECO:0000256" key="4">
    <source>
        <dbReference type="ARBA" id="ARBA00022618"/>
    </source>
</evidence>
<feature type="transmembrane region" description="Helical" evidence="16">
    <location>
        <begin position="88"/>
        <end position="109"/>
    </location>
</feature>
<dbReference type="EMBL" id="JAUOPB010000008">
    <property type="protein sequence ID" value="MDO6423204.1"/>
    <property type="molecule type" value="Genomic_DNA"/>
</dbReference>
<feature type="transmembrane region" description="Helical" evidence="16">
    <location>
        <begin position="199"/>
        <end position="221"/>
    </location>
</feature>
<comment type="caution">
    <text evidence="17">The sequence shown here is derived from an EMBL/GenBank/DDBJ whole genome shotgun (WGS) entry which is preliminary data.</text>
</comment>
<dbReference type="GO" id="GO:0008955">
    <property type="term" value="F:peptidoglycan glycosyltransferase activity"/>
    <property type="evidence" value="ECO:0007669"/>
    <property type="project" value="UniProtKB-UniRule"/>
</dbReference>
<evidence type="ECO:0000256" key="10">
    <source>
        <dbReference type="ARBA" id="ARBA00022989"/>
    </source>
</evidence>
<dbReference type="Pfam" id="PF01098">
    <property type="entry name" value="FTSW_RODA_SPOVE"/>
    <property type="match status" value="1"/>
</dbReference>
<name>A0AAW7X6Y0_9GAMM</name>
<keyword evidence="12 16" id="KW-0131">Cell cycle</keyword>
<comment type="function">
    <text evidence="16">Peptidoglycan polymerase that is essential for cell division.</text>
</comment>
<dbReference type="GO" id="GO:0032153">
    <property type="term" value="C:cell division site"/>
    <property type="evidence" value="ECO:0007669"/>
    <property type="project" value="UniProtKB-UniRule"/>
</dbReference>
<dbReference type="PANTHER" id="PTHR30474:SF2">
    <property type="entry name" value="PEPTIDOGLYCAN GLYCOSYLTRANSFERASE FTSW-RELATED"/>
    <property type="match status" value="1"/>
</dbReference>
<feature type="transmembrane region" description="Helical" evidence="16">
    <location>
        <begin position="177"/>
        <end position="194"/>
    </location>
</feature>
<evidence type="ECO:0000256" key="9">
    <source>
        <dbReference type="ARBA" id="ARBA00022984"/>
    </source>
</evidence>
<feature type="transmembrane region" description="Helical" evidence="16">
    <location>
        <begin position="316"/>
        <end position="335"/>
    </location>
</feature>
<keyword evidence="8 16" id="KW-0133">Cell shape</keyword>
<comment type="pathway">
    <text evidence="2 16">Cell wall biogenesis; peptidoglycan biosynthesis.</text>
</comment>
<dbReference type="NCBIfam" id="TIGR02614">
    <property type="entry name" value="ftsW"/>
    <property type="match status" value="1"/>
</dbReference>
<evidence type="ECO:0000256" key="12">
    <source>
        <dbReference type="ARBA" id="ARBA00023306"/>
    </source>
</evidence>
<comment type="similarity">
    <text evidence="14 16">Belongs to the SEDS family. FtsW subfamily.</text>
</comment>
<feature type="transmembrane region" description="Helical" evidence="16">
    <location>
        <begin position="154"/>
        <end position="171"/>
    </location>
</feature>
<dbReference type="InterPro" id="IPR013437">
    <property type="entry name" value="FtsW"/>
</dbReference>
<evidence type="ECO:0000256" key="6">
    <source>
        <dbReference type="ARBA" id="ARBA00022679"/>
    </source>
</evidence>
<gene>
    <name evidence="16 17" type="primary">ftsW</name>
    <name evidence="17" type="ORF">Q4521_12030</name>
</gene>
<dbReference type="PANTHER" id="PTHR30474">
    <property type="entry name" value="CELL CYCLE PROTEIN"/>
    <property type="match status" value="1"/>
</dbReference>
<evidence type="ECO:0000256" key="14">
    <source>
        <dbReference type="ARBA" id="ARBA00038053"/>
    </source>
</evidence>
<evidence type="ECO:0000256" key="2">
    <source>
        <dbReference type="ARBA" id="ARBA00004752"/>
    </source>
</evidence>
<dbReference type="AlphaFoldDB" id="A0AAW7X6Y0"/>
<evidence type="ECO:0000256" key="3">
    <source>
        <dbReference type="ARBA" id="ARBA00022475"/>
    </source>
</evidence>
<keyword evidence="3 16" id="KW-1003">Cell membrane</keyword>
<reference evidence="17" key="1">
    <citation type="submission" date="2023-07" db="EMBL/GenBank/DDBJ databases">
        <title>Genome content predicts the carbon catabolic preferences of heterotrophic bacteria.</title>
        <authorList>
            <person name="Gralka M."/>
        </authorList>
    </citation>
    <scope>NUCLEOTIDE SEQUENCE</scope>
    <source>
        <strain evidence="17">I3M17_2</strain>
    </source>
</reference>
<evidence type="ECO:0000256" key="5">
    <source>
        <dbReference type="ARBA" id="ARBA00022676"/>
    </source>
</evidence>
<feature type="transmembrane region" description="Helical" evidence="16">
    <location>
        <begin position="61"/>
        <end position="81"/>
    </location>
</feature>
<evidence type="ECO:0000256" key="16">
    <source>
        <dbReference type="HAMAP-Rule" id="MF_00913"/>
    </source>
</evidence>
<dbReference type="EC" id="2.4.99.28" evidence="16"/>